<sequence>MLECTSAELKSNGHMKRRREVFVLRSSPPSGVRDGTWTSMAWVRWSSHDIVSQGRAASALVSRSYRLVCTVHLLLVLFAPHPPPPPPFAIFLIFAVPECPHPTPPPLPRTPFSLTLPPSPPHLFSVSLSVRRSLSRARSSLSLSLSLARHLPARLERPECVAGSIHSSE</sequence>
<organism evidence="1 2">
    <name type="scientific">Marchantia polymorpha</name>
    <name type="common">Common liverwort</name>
    <name type="synonym">Marchantia aquatica</name>
    <dbReference type="NCBI Taxonomy" id="3197"/>
    <lineage>
        <taxon>Eukaryota</taxon>
        <taxon>Viridiplantae</taxon>
        <taxon>Streptophyta</taxon>
        <taxon>Embryophyta</taxon>
        <taxon>Marchantiophyta</taxon>
        <taxon>Marchantiopsida</taxon>
        <taxon>Marchantiidae</taxon>
        <taxon>Marchantiales</taxon>
        <taxon>Marchantiaceae</taxon>
        <taxon>Marchantia</taxon>
    </lineage>
</organism>
<evidence type="ECO:0000313" key="2">
    <source>
        <dbReference type="Proteomes" id="UP000244005"/>
    </source>
</evidence>
<protein>
    <submittedName>
        <fullName evidence="1">Uncharacterized protein</fullName>
    </submittedName>
</protein>
<keyword evidence="2" id="KW-1185">Reference proteome</keyword>
<gene>
    <name evidence="1" type="ORF">MARPO_0002s0186</name>
</gene>
<accession>A0A2R6XUC5</accession>
<name>A0A2R6XUC5_MARPO</name>
<proteinExistence type="predicted"/>
<dbReference type="EMBL" id="KZ772674">
    <property type="protein sequence ID" value="PTQ49718.1"/>
    <property type="molecule type" value="Genomic_DNA"/>
</dbReference>
<dbReference type="AlphaFoldDB" id="A0A2R6XUC5"/>
<dbReference type="Proteomes" id="UP000244005">
    <property type="component" value="Unassembled WGS sequence"/>
</dbReference>
<reference evidence="2" key="1">
    <citation type="journal article" date="2017" name="Cell">
        <title>Insights into land plant evolution garnered from the Marchantia polymorpha genome.</title>
        <authorList>
            <person name="Bowman J.L."/>
            <person name="Kohchi T."/>
            <person name="Yamato K.T."/>
            <person name="Jenkins J."/>
            <person name="Shu S."/>
            <person name="Ishizaki K."/>
            <person name="Yamaoka S."/>
            <person name="Nishihama R."/>
            <person name="Nakamura Y."/>
            <person name="Berger F."/>
            <person name="Adam C."/>
            <person name="Aki S.S."/>
            <person name="Althoff F."/>
            <person name="Araki T."/>
            <person name="Arteaga-Vazquez M.A."/>
            <person name="Balasubrmanian S."/>
            <person name="Barry K."/>
            <person name="Bauer D."/>
            <person name="Boehm C.R."/>
            <person name="Briginshaw L."/>
            <person name="Caballero-Perez J."/>
            <person name="Catarino B."/>
            <person name="Chen F."/>
            <person name="Chiyoda S."/>
            <person name="Chovatia M."/>
            <person name="Davies K.M."/>
            <person name="Delmans M."/>
            <person name="Demura T."/>
            <person name="Dierschke T."/>
            <person name="Dolan L."/>
            <person name="Dorantes-Acosta A.E."/>
            <person name="Eklund D.M."/>
            <person name="Florent S.N."/>
            <person name="Flores-Sandoval E."/>
            <person name="Fujiyama A."/>
            <person name="Fukuzawa H."/>
            <person name="Galik B."/>
            <person name="Grimanelli D."/>
            <person name="Grimwood J."/>
            <person name="Grossniklaus U."/>
            <person name="Hamada T."/>
            <person name="Haseloff J."/>
            <person name="Hetherington A.J."/>
            <person name="Higo A."/>
            <person name="Hirakawa Y."/>
            <person name="Hundley H.N."/>
            <person name="Ikeda Y."/>
            <person name="Inoue K."/>
            <person name="Inoue S.I."/>
            <person name="Ishida S."/>
            <person name="Jia Q."/>
            <person name="Kakita M."/>
            <person name="Kanazawa T."/>
            <person name="Kawai Y."/>
            <person name="Kawashima T."/>
            <person name="Kennedy M."/>
            <person name="Kinose K."/>
            <person name="Kinoshita T."/>
            <person name="Kohara Y."/>
            <person name="Koide E."/>
            <person name="Komatsu K."/>
            <person name="Kopischke S."/>
            <person name="Kubo M."/>
            <person name="Kyozuka J."/>
            <person name="Lagercrantz U."/>
            <person name="Lin S.S."/>
            <person name="Lindquist E."/>
            <person name="Lipzen A.M."/>
            <person name="Lu C.W."/>
            <person name="De Luna E."/>
            <person name="Martienssen R.A."/>
            <person name="Minamino N."/>
            <person name="Mizutani M."/>
            <person name="Mizutani M."/>
            <person name="Mochizuki N."/>
            <person name="Monte I."/>
            <person name="Mosher R."/>
            <person name="Nagasaki H."/>
            <person name="Nakagami H."/>
            <person name="Naramoto S."/>
            <person name="Nishitani K."/>
            <person name="Ohtani M."/>
            <person name="Okamoto T."/>
            <person name="Okumura M."/>
            <person name="Phillips J."/>
            <person name="Pollak B."/>
            <person name="Reinders A."/>
            <person name="Rovekamp M."/>
            <person name="Sano R."/>
            <person name="Sawa S."/>
            <person name="Schmid M.W."/>
            <person name="Shirakawa M."/>
            <person name="Solano R."/>
            <person name="Spunde A."/>
            <person name="Suetsugu N."/>
            <person name="Sugano S."/>
            <person name="Sugiyama A."/>
            <person name="Sun R."/>
            <person name="Suzuki Y."/>
            <person name="Takenaka M."/>
            <person name="Takezawa D."/>
            <person name="Tomogane H."/>
            <person name="Tsuzuki M."/>
            <person name="Ueda T."/>
            <person name="Umeda M."/>
            <person name="Ward J.M."/>
            <person name="Watanabe Y."/>
            <person name="Yazaki K."/>
            <person name="Yokoyama R."/>
            <person name="Yoshitake Y."/>
            <person name="Yotsui I."/>
            <person name="Zachgo S."/>
            <person name="Schmutz J."/>
        </authorList>
    </citation>
    <scope>NUCLEOTIDE SEQUENCE [LARGE SCALE GENOMIC DNA]</scope>
    <source>
        <strain evidence="2">Tak-1</strain>
    </source>
</reference>
<evidence type="ECO:0000313" key="1">
    <source>
        <dbReference type="EMBL" id="PTQ49718.1"/>
    </source>
</evidence>